<evidence type="ECO:0000313" key="3">
    <source>
        <dbReference type="Proteomes" id="UP000309061"/>
    </source>
</evidence>
<keyword evidence="3" id="KW-1185">Reference proteome</keyword>
<feature type="signal peptide" evidence="1">
    <location>
        <begin position="1"/>
        <end position="21"/>
    </location>
</feature>
<keyword evidence="1" id="KW-0732">Signal</keyword>
<evidence type="ECO:0000313" key="2">
    <source>
        <dbReference type="EMBL" id="QGM46277.1"/>
    </source>
</evidence>
<dbReference type="EMBL" id="CP046052">
    <property type="protein sequence ID" value="QGM46277.1"/>
    <property type="molecule type" value="Genomic_DNA"/>
</dbReference>
<sequence>MRGLVGLAMLATLSAAAPAFATGTEEQRAACTDDAYRWCNDYIPDAYAVERCLRAHIGGLSPACRKELGGGRRPKRG</sequence>
<protein>
    <recommendedName>
        <fullName evidence="4">3',5'-cyclic-nucleotide phosphodiesterase</fullName>
    </recommendedName>
</protein>
<dbReference type="KEGG" id="mhey:H2LOC_011530"/>
<dbReference type="OrthoDB" id="8245037at2"/>
<dbReference type="RefSeq" id="WP_136496528.1">
    <property type="nucleotide sequence ID" value="NZ_CP046052.1"/>
</dbReference>
<evidence type="ECO:0008006" key="4">
    <source>
        <dbReference type="Google" id="ProtNLM"/>
    </source>
</evidence>
<dbReference type="Proteomes" id="UP000309061">
    <property type="component" value="Chromosome"/>
</dbReference>
<dbReference type="AlphaFoldDB" id="A0A6B8KF25"/>
<feature type="chain" id="PRO_5025631960" description="3',5'-cyclic-nucleotide phosphodiesterase" evidence="1">
    <location>
        <begin position="22"/>
        <end position="77"/>
    </location>
</feature>
<accession>A0A6B8KF25</accession>
<proteinExistence type="predicted"/>
<reference evidence="2 3" key="1">
    <citation type="submission" date="2019-11" db="EMBL/GenBank/DDBJ databases">
        <title>The genome sequence of Methylocystis heyeri.</title>
        <authorList>
            <person name="Oshkin I.Y."/>
            <person name="Miroshnikov K."/>
            <person name="Dedysh S.N."/>
        </authorList>
    </citation>
    <scope>NUCLEOTIDE SEQUENCE [LARGE SCALE GENOMIC DNA]</scope>
    <source>
        <strain evidence="2 3">H2</strain>
    </source>
</reference>
<organism evidence="2 3">
    <name type="scientific">Methylocystis heyeri</name>
    <dbReference type="NCBI Taxonomy" id="391905"/>
    <lineage>
        <taxon>Bacteria</taxon>
        <taxon>Pseudomonadati</taxon>
        <taxon>Pseudomonadota</taxon>
        <taxon>Alphaproteobacteria</taxon>
        <taxon>Hyphomicrobiales</taxon>
        <taxon>Methylocystaceae</taxon>
        <taxon>Methylocystis</taxon>
    </lineage>
</organism>
<name>A0A6B8KF25_9HYPH</name>
<gene>
    <name evidence="2" type="ORF">H2LOC_011530</name>
</gene>
<evidence type="ECO:0000256" key="1">
    <source>
        <dbReference type="SAM" id="SignalP"/>
    </source>
</evidence>